<dbReference type="AlphaFoldDB" id="A0A2K9HG25"/>
<keyword evidence="3" id="KW-1185">Reference proteome</keyword>
<dbReference type="EMBL" id="CP018867">
    <property type="protein sequence ID" value="AUI71514.1"/>
    <property type="molecule type" value="Genomic_DNA"/>
</dbReference>
<evidence type="ECO:0000256" key="1">
    <source>
        <dbReference type="SAM" id="MobiDB-lite"/>
    </source>
</evidence>
<evidence type="ECO:0000313" key="3">
    <source>
        <dbReference type="Proteomes" id="UP000234653"/>
    </source>
</evidence>
<dbReference type="KEGG" id="lali:LA20249_04595"/>
<protein>
    <submittedName>
        <fullName evidence="2">Uncharacterized protein</fullName>
    </submittedName>
</protein>
<gene>
    <name evidence="2" type="ORF">LA20249_04595</name>
</gene>
<reference evidence="2 3" key="1">
    <citation type="submission" date="2016-12" db="EMBL/GenBank/DDBJ databases">
        <title>The whole genome sequencing and assembly of Lactobacillus alimentarius DSM 20249T strain.</title>
        <authorList>
            <person name="Lee Y.-J."/>
            <person name="Yi H."/>
            <person name="Bahn Y.-S."/>
            <person name="Kim J.F."/>
            <person name="Lee D.-W."/>
        </authorList>
    </citation>
    <scope>NUCLEOTIDE SEQUENCE [LARGE SCALE GENOMIC DNA]</scope>
    <source>
        <strain evidence="2 3">DSM 20249</strain>
    </source>
</reference>
<proteinExistence type="predicted"/>
<dbReference type="Proteomes" id="UP000234653">
    <property type="component" value="Chromosome"/>
</dbReference>
<evidence type="ECO:0000313" key="2">
    <source>
        <dbReference type="EMBL" id="AUI71514.1"/>
    </source>
</evidence>
<feature type="region of interest" description="Disordered" evidence="1">
    <location>
        <begin position="491"/>
        <end position="510"/>
    </location>
</feature>
<sequence>MTDADIAEVYPHKNNTELIVSYILEEKKELILKTNEENVIDLESLEREIGSDKILVDSDKKEFKLTLDKPETISFKLFVNNQKPFTLSILKANGEKIFDYDLNQPEKYSATFDDVSDDEDNIGWNFSEFLRVSEGQIFEHSDGTSTRPYLYFGDYDYAIRKASISESFDINGKSRKNSLTAANSAILYSEPGSRILDGPKGSGNHIYTTHYGDHQKGDFDSLELSEMAYEGLKMEDKPQGAARNFISNNVFNYVVPSDGKGVPGTSGPDKIGMSYAMLETPKFYYRTNLKTGLEEQKMVYKQRPFYVNKKGRHNPEITTTIKLSFNSMGRVVTKITFTNTSKVNPETHEADTFGGFIGFSNQDLSLNKDGKEITDKNGKRIGNYLPLRTLGNKRGMYIQSADNQIRHSIYTNQPNGPAAFAARSTSSSYIATKGYSYNPGLIGIVAFRERYYPWKIGKPQSSGVFGGASRYFNKSKNQFLSPYVPEGLFNAFDDQSDKGDSERKDASGARLGVAEGKPTWDAGITMRTEAQHLHPKESVSMEYTSQTDIKGTTFNPVIELDLQGSDDDPQILPMSSDTLPISGQWYDFDSKDVTMHYSIDSDKEEDYQILFNASQKDSDIFYGNHHEIVNQKISLKGLEKNKHKIRFYMEDKEGHRSPIKEHVIKFVKPATDKPQIVVTSPGSTIKEPHDPIDNLIDLKGYWSDKNSKKIKKITYKIDDGDEITAAENLDNPNLGKLIPWKWKELDIENYNDFETHKIEITIADEDGNEGLEEFYFRHQPGALKLTAPEKIDFGTVAVSQNGSSKTAPQIEEGNVILDDYRRENSGPISVSLSMDTFYKEIEEVHDDSDTGDDSSSIGDHDRVVSPTDSLIHKAYWKNKLVDSNNLIIGTSDGKTSPKWRDSVDFTNEVLKNLKLDFQSRNEGLKTGKYVSHWTWQTVESIQ</sequence>
<feature type="compositionally biased region" description="Basic and acidic residues" evidence="1">
    <location>
        <begin position="495"/>
        <end position="507"/>
    </location>
</feature>
<organism evidence="2 3">
    <name type="scientific">Companilactobacillus alimentarius DSM 20249</name>
    <dbReference type="NCBI Taxonomy" id="1423720"/>
    <lineage>
        <taxon>Bacteria</taxon>
        <taxon>Bacillati</taxon>
        <taxon>Bacillota</taxon>
        <taxon>Bacilli</taxon>
        <taxon>Lactobacillales</taxon>
        <taxon>Lactobacillaceae</taxon>
        <taxon>Companilactobacillus</taxon>
    </lineage>
</organism>
<accession>A0A2K9HG25</accession>
<name>A0A2K9HG25_9LACO</name>